<keyword evidence="3" id="KW-1185">Reference proteome</keyword>
<feature type="compositionally biased region" description="Pro residues" evidence="1">
    <location>
        <begin position="355"/>
        <end position="369"/>
    </location>
</feature>
<dbReference type="Proteomes" id="UP000027265">
    <property type="component" value="Unassembled WGS sequence"/>
</dbReference>
<evidence type="ECO:0000313" key="2">
    <source>
        <dbReference type="EMBL" id="KDQ59697.1"/>
    </source>
</evidence>
<feature type="region of interest" description="Disordered" evidence="1">
    <location>
        <begin position="501"/>
        <end position="527"/>
    </location>
</feature>
<feature type="compositionally biased region" description="Polar residues" evidence="1">
    <location>
        <begin position="439"/>
        <end position="450"/>
    </location>
</feature>
<evidence type="ECO:0000313" key="3">
    <source>
        <dbReference type="Proteomes" id="UP000027265"/>
    </source>
</evidence>
<dbReference type="AlphaFoldDB" id="A0A067Q872"/>
<sequence>MSIRSQRSTKSNSGVEYVAAGKFAKSSLFQPWTDRANIRWQTRLSEKFQTTYTSLSSFKLPKAILSQSTDILNGQEEFRARLSEWAIANPECVCDDDPHGLSSVWLLLCSAYARIRDSAENDAKEGTQRRGVDDLIELALSSRSGCRFQTQFERDISLCEVNGLPTLPKPLARADTLVTTSPSTHLTLRSTLLDLFSSHAIPETSRRHMYWPSSASASNDDFGSLTFILFAGEFKRESGARNKNQLVMDLCTAQYHRRALRLDQIVFGATHSAKRWRVYGSWWVWGNGDDVCDKLHMTEVCSMDLTIPIEFIKCYSFLCALGIHLEEMDEQIAKLDPDKVMKTIVKKPWRARAPAPTPNSDPTPSPSLVPTPSRGSSSKPASIGGYTRDTSPAASSSRFTLDDMDIPDVPYDAFRSTRALLGMSSSRARSFSAPSIPPNSQTQTQSQDVDASTCAGWDDVSDTDSEITSAIAESISDSLPPESLCESDIASIMVSRKRNREGDGERELASASISNKKTRRTLASRVGGRMDAEGVVAGLMSPMTRMRRKGKGS</sequence>
<reference evidence="3" key="1">
    <citation type="journal article" date="2014" name="Proc. Natl. Acad. Sci. U.S.A.">
        <title>Extensive sampling of basidiomycete genomes demonstrates inadequacy of the white-rot/brown-rot paradigm for wood decay fungi.</title>
        <authorList>
            <person name="Riley R."/>
            <person name="Salamov A.A."/>
            <person name="Brown D.W."/>
            <person name="Nagy L.G."/>
            <person name="Floudas D."/>
            <person name="Held B.W."/>
            <person name="Levasseur A."/>
            <person name="Lombard V."/>
            <person name="Morin E."/>
            <person name="Otillar R."/>
            <person name="Lindquist E.A."/>
            <person name="Sun H."/>
            <person name="LaButti K.M."/>
            <person name="Schmutz J."/>
            <person name="Jabbour D."/>
            <person name="Luo H."/>
            <person name="Baker S.E."/>
            <person name="Pisabarro A.G."/>
            <person name="Walton J.D."/>
            <person name="Blanchette R.A."/>
            <person name="Henrissat B."/>
            <person name="Martin F."/>
            <person name="Cullen D."/>
            <person name="Hibbett D.S."/>
            <person name="Grigoriev I.V."/>
        </authorList>
    </citation>
    <scope>NUCLEOTIDE SEQUENCE [LARGE SCALE GENOMIC DNA]</scope>
    <source>
        <strain evidence="3">MUCL 33604</strain>
    </source>
</reference>
<accession>A0A067Q872</accession>
<gene>
    <name evidence="2" type="ORF">JAAARDRAFT_33274</name>
</gene>
<organism evidence="2 3">
    <name type="scientific">Jaapia argillacea MUCL 33604</name>
    <dbReference type="NCBI Taxonomy" id="933084"/>
    <lineage>
        <taxon>Eukaryota</taxon>
        <taxon>Fungi</taxon>
        <taxon>Dikarya</taxon>
        <taxon>Basidiomycota</taxon>
        <taxon>Agaricomycotina</taxon>
        <taxon>Agaricomycetes</taxon>
        <taxon>Agaricomycetidae</taxon>
        <taxon>Jaapiales</taxon>
        <taxon>Jaapiaceae</taxon>
        <taxon>Jaapia</taxon>
    </lineage>
</organism>
<dbReference type="EMBL" id="KL197715">
    <property type="protein sequence ID" value="KDQ59697.1"/>
    <property type="molecule type" value="Genomic_DNA"/>
</dbReference>
<protein>
    <submittedName>
        <fullName evidence="2">Uncharacterized protein</fullName>
    </submittedName>
</protein>
<dbReference type="InParanoid" id="A0A067Q872"/>
<feature type="compositionally biased region" description="Polar residues" evidence="1">
    <location>
        <begin position="388"/>
        <end position="399"/>
    </location>
</feature>
<feature type="region of interest" description="Disordered" evidence="1">
    <location>
        <begin position="429"/>
        <end position="450"/>
    </location>
</feature>
<feature type="region of interest" description="Disordered" evidence="1">
    <location>
        <begin position="349"/>
        <end position="402"/>
    </location>
</feature>
<evidence type="ECO:0000256" key="1">
    <source>
        <dbReference type="SAM" id="MobiDB-lite"/>
    </source>
</evidence>
<dbReference type="OrthoDB" id="2996045at2759"/>
<dbReference type="HOGENOM" id="CLU_492620_0_0_1"/>
<name>A0A067Q872_9AGAM</name>
<proteinExistence type="predicted"/>